<evidence type="ECO:0000259" key="3">
    <source>
        <dbReference type="Pfam" id="PF10370"/>
    </source>
</evidence>
<protein>
    <submittedName>
        <fullName evidence="4">2-hydroxyhepta-2,4-diene-1,7-dioate isomerase</fullName>
    </submittedName>
</protein>
<dbReference type="GO" id="GO:0019752">
    <property type="term" value="P:carboxylic acid metabolic process"/>
    <property type="evidence" value="ECO:0007669"/>
    <property type="project" value="UniProtKB-ARBA"/>
</dbReference>
<dbReference type="Pfam" id="PF10370">
    <property type="entry name" value="Rv2993c-like_N"/>
    <property type="match status" value="1"/>
</dbReference>
<feature type="domain" description="Rv2993c-like N-terminal" evidence="3">
    <location>
        <begin position="1"/>
        <end position="57"/>
    </location>
</feature>
<accession>A0A2A2WUT6</accession>
<dbReference type="Gene3D" id="3.90.850.10">
    <property type="entry name" value="Fumarylacetoacetase-like, C-terminal domain"/>
    <property type="match status" value="1"/>
</dbReference>
<organism evidence="4 5">
    <name type="scientific">Dietzia natronolimnaea</name>
    <dbReference type="NCBI Taxonomy" id="161920"/>
    <lineage>
        <taxon>Bacteria</taxon>
        <taxon>Bacillati</taxon>
        <taxon>Actinomycetota</taxon>
        <taxon>Actinomycetes</taxon>
        <taxon>Mycobacteriales</taxon>
        <taxon>Dietziaceae</taxon>
        <taxon>Dietzia</taxon>
    </lineage>
</organism>
<sequence>MRLARIAHPQGFAFVEVRGDVTDPATLTCAEISEHPFGTPEFTGREWPLADVRLLAPILASKVVCVGKNYAEHAQEMGSEAPAEPLIFLKPNTSVVGPEAAIAYPPSSERVDHEGELAVVIGQPCRDVAAARADEVILGYTCANDVTARDQQLADGQWTRGKGYDTFCPLGPWIVTDLDPNGLDVRTTVHHPDGSSEVRQDGNTSQFMHTVGEIIEYVSRVMTLLPGDVVLTGTPAGVGPMLPGDRVTVEIEGIGSLSNPVVDR</sequence>
<dbReference type="EMBL" id="NTGA01000001">
    <property type="protein sequence ID" value="PAY24905.1"/>
    <property type="molecule type" value="Genomic_DNA"/>
</dbReference>
<dbReference type="PANTHER" id="PTHR11820">
    <property type="entry name" value="ACYLPYRUVASE"/>
    <property type="match status" value="1"/>
</dbReference>
<dbReference type="Gene3D" id="2.30.30.370">
    <property type="entry name" value="FAH"/>
    <property type="match status" value="1"/>
</dbReference>
<dbReference type="GO" id="GO:0018773">
    <property type="term" value="F:acetylpyruvate hydrolase activity"/>
    <property type="evidence" value="ECO:0007669"/>
    <property type="project" value="TreeGrafter"/>
</dbReference>
<dbReference type="InterPro" id="IPR011234">
    <property type="entry name" value="Fumarylacetoacetase-like_C"/>
</dbReference>
<evidence type="ECO:0000313" key="4">
    <source>
        <dbReference type="EMBL" id="PAY24905.1"/>
    </source>
</evidence>
<dbReference type="AlphaFoldDB" id="A0A2A2WUT6"/>
<dbReference type="FunFam" id="3.90.850.10:FF:000002">
    <property type="entry name" value="2-hydroxyhepta-2,4-diene-1,7-dioate isomerase"/>
    <property type="match status" value="1"/>
</dbReference>
<dbReference type="InterPro" id="IPR036663">
    <property type="entry name" value="Fumarylacetoacetase_C_sf"/>
</dbReference>
<dbReference type="Proteomes" id="UP000218810">
    <property type="component" value="Unassembled WGS sequence"/>
</dbReference>
<evidence type="ECO:0000313" key="5">
    <source>
        <dbReference type="Proteomes" id="UP000218810"/>
    </source>
</evidence>
<dbReference type="SUPFAM" id="SSF56529">
    <property type="entry name" value="FAH"/>
    <property type="match status" value="1"/>
</dbReference>
<dbReference type="PANTHER" id="PTHR11820:SF7">
    <property type="entry name" value="ACYLPYRUVASE FAHD1, MITOCHONDRIAL"/>
    <property type="match status" value="1"/>
</dbReference>
<gene>
    <name evidence="4" type="ORF">CEY15_00025</name>
</gene>
<evidence type="ECO:0000256" key="1">
    <source>
        <dbReference type="ARBA" id="ARBA00022723"/>
    </source>
</evidence>
<reference evidence="5" key="1">
    <citation type="submission" date="2017-09" db="EMBL/GenBank/DDBJ databases">
        <authorList>
            <person name="Zhang Y."/>
            <person name="Huang X."/>
            <person name="Liu J."/>
            <person name="Lu L."/>
            <person name="Peng K."/>
        </authorList>
    </citation>
    <scope>NUCLEOTIDE SEQUENCE [LARGE SCALE GENOMIC DNA]</scope>
    <source>
        <strain evidence="5">S-XJ-1</strain>
    </source>
</reference>
<dbReference type="OrthoDB" id="9805307at2"/>
<dbReference type="GO" id="GO:0016853">
    <property type="term" value="F:isomerase activity"/>
    <property type="evidence" value="ECO:0007669"/>
    <property type="project" value="UniProtKB-KW"/>
</dbReference>
<proteinExistence type="predicted"/>
<evidence type="ECO:0000259" key="2">
    <source>
        <dbReference type="Pfam" id="PF01557"/>
    </source>
</evidence>
<name>A0A2A2WUT6_9ACTN</name>
<feature type="domain" description="Fumarylacetoacetase-like C-terminal" evidence="2">
    <location>
        <begin position="62"/>
        <end position="262"/>
    </location>
</feature>
<comment type="caution">
    <text evidence="4">The sequence shown here is derived from an EMBL/GenBank/DDBJ whole genome shotgun (WGS) entry which is preliminary data.</text>
</comment>
<keyword evidence="5" id="KW-1185">Reference proteome</keyword>
<dbReference type="RefSeq" id="WP_095716766.1">
    <property type="nucleotide sequence ID" value="NZ_NTGA01000001.1"/>
</dbReference>
<dbReference type="GO" id="GO:0046872">
    <property type="term" value="F:metal ion binding"/>
    <property type="evidence" value="ECO:0007669"/>
    <property type="project" value="UniProtKB-KW"/>
</dbReference>
<keyword evidence="4" id="KW-0413">Isomerase</keyword>
<dbReference type="InterPro" id="IPR018833">
    <property type="entry name" value="Rv2993c-like_N"/>
</dbReference>
<dbReference type="Pfam" id="PF01557">
    <property type="entry name" value="FAA_hydrolase"/>
    <property type="match status" value="1"/>
</dbReference>
<keyword evidence="1" id="KW-0479">Metal-binding</keyword>